<evidence type="ECO:0000256" key="5">
    <source>
        <dbReference type="ARBA" id="ARBA00022763"/>
    </source>
</evidence>
<keyword evidence="11" id="KW-0539">Nucleus</keyword>
<keyword evidence="10" id="KW-0234">DNA repair</keyword>
<keyword evidence="5" id="KW-0227">DNA damage</keyword>
<evidence type="ECO:0000256" key="11">
    <source>
        <dbReference type="ARBA" id="ARBA00023242"/>
    </source>
</evidence>
<evidence type="ECO:0000256" key="6">
    <source>
        <dbReference type="ARBA" id="ARBA00022840"/>
    </source>
</evidence>
<dbReference type="GO" id="GO:0005634">
    <property type="term" value="C:nucleus"/>
    <property type="evidence" value="ECO:0007669"/>
    <property type="project" value="UniProtKB-SubCell"/>
</dbReference>
<reference evidence="15" key="2">
    <citation type="submission" date="2020-01" db="EMBL/GenBank/DDBJ databases">
        <title>Draft genome sequence of the Termite Coptotermes fromosanus.</title>
        <authorList>
            <person name="Itakura S."/>
            <person name="Yosikawa Y."/>
            <person name="Umezawa K."/>
        </authorList>
    </citation>
    <scope>NUCLEOTIDE SEQUENCE [LARGE SCALE GENOMIC DNA]</scope>
</reference>
<dbReference type="Proteomes" id="UP000502823">
    <property type="component" value="Unassembled WGS sequence"/>
</dbReference>
<dbReference type="GO" id="GO:0006310">
    <property type="term" value="P:DNA recombination"/>
    <property type="evidence" value="ECO:0007669"/>
    <property type="project" value="UniProtKB-KW"/>
</dbReference>
<dbReference type="SUPFAM" id="SSF53067">
    <property type="entry name" value="Actin-like ATPase domain"/>
    <property type="match status" value="2"/>
</dbReference>
<dbReference type="FunCoup" id="A0A6L2PGY4">
    <property type="interactions" value="1776"/>
</dbReference>
<dbReference type="InParanoid" id="A0A6L2PGY4"/>
<keyword evidence="8" id="KW-0804">Transcription</keyword>
<reference evidence="13" key="1">
    <citation type="journal article" date="2020" name="J. Asia-Pac. Entomol.">
        <title>Draft genome sequence of the termite, Coptotermes formosanus: Genetic insights into the pyruvate dehydrogenase complex of the termite.</title>
        <authorList>
            <person name="Itakura S."/>
            <person name="Yosikawa Y."/>
            <person name="Togami Y."/>
            <person name="Umezawa K."/>
        </authorList>
    </citation>
    <scope>NUCLEOTIDE SEQUENCE</scope>
    <source>
        <tissue evidence="13">Head</tissue>
    </source>
</reference>
<comment type="function">
    <text evidence="12">Plays an important role in the functional organization of mitotic chromosomes. Exhibits low basal ATPase activity, and unable to polymerize.</text>
</comment>
<evidence type="ECO:0000256" key="9">
    <source>
        <dbReference type="ARBA" id="ARBA00023172"/>
    </source>
</evidence>
<evidence type="ECO:0000256" key="3">
    <source>
        <dbReference type="ARBA" id="ARBA00021608"/>
    </source>
</evidence>
<comment type="subcellular location">
    <subcellularLocation>
        <location evidence="1">Nucleus</location>
    </subcellularLocation>
</comment>
<name>A0A6L2PGY4_COPFO</name>
<dbReference type="GO" id="GO:0006281">
    <property type="term" value="P:DNA repair"/>
    <property type="evidence" value="ECO:0007669"/>
    <property type="project" value="UniProtKB-KW"/>
</dbReference>
<keyword evidence="4" id="KW-0547">Nucleotide-binding</keyword>
<comment type="similarity">
    <text evidence="2">Belongs to the actin family. ARP8 subfamily.</text>
</comment>
<dbReference type="AlphaFoldDB" id="A0A6L2PGY4"/>
<dbReference type="FunFam" id="3.30.420.40:FF:000121">
    <property type="entry name" value="Actin-related protein 8"/>
    <property type="match status" value="1"/>
</dbReference>
<sequence length="755" mass="83994">MFRAGKGNEKSGKDVWRSGKPRVKEGRSAYLGQLASLALKNIRKILYILCCASLEQIQAQTIVVIHPGSLYLRIGRASDLNPHTLLHVVARRRLPSGSVHHDTFLPKQVPKTKELVQEMEDSRLQVSHTLQSCLQSDGRRRYATPPQQIAAFNRRSNPEVINSSGGEWIKPEGDVVVGDEVLYLNAGQDFNIHFPYQRGDLYVHSGPGGSLTAVLANLETIWTWAIRHRLEIPLRDLRHYRAVLIVPDIYNRQYLKELTTLLLCKIGFGGCFLLQDHVAATFGAGLGYACVVDIGDQKTSVSCVEDGISHRNTRVRMEYGGGDITRAFYWLLQKCAFPYKTCNPDNKLDAMLLKSLKESFCHVNLDICGSQEKTFVVRQPKSPTLKYTLQVGDECIVAPLSLFQPELFGVTGPKIVHIQQRAGGDPEDPHDENYLRETSRRGMKESLEPLAGGLVGADLDGLTAGLDCGGGVVPGEEDIVVDAIDSTAPSGGRDGEAREFVLGPEQVLGLDQAVLQSIDRCPTEDLKRKMYGCILVVGGGMKFTGIGTWLQNRISLQIPYMFRAACLINKVPALLAEQLDIITTPKEMDPQMTAWKGAAIMSCLESAQELWIYPVEWEKTGVKILRERAPFMCSSIHVLRRDSTPCVRGGGSLTVHMVRWGVLLFHVCEHCISPVILWYVMSEVLVLALKYDCMCCESFFQPKSAVSSWHSLYHKFSWLSGSTDCNYLGNIEIEDFVCGQKCWIWGSAGRMEALM</sequence>
<dbReference type="OrthoDB" id="5572108at2759"/>
<evidence type="ECO:0000313" key="14">
    <source>
        <dbReference type="EMBL" id="GFG40737.1"/>
    </source>
</evidence>
<evidence type="ECO:0000256" key="7">
    <source>
        <dbReference type="ARBA" id="ARBA00023015"/>
    </source>
</evidence>
<organism evidence="13 15">
    <name type="scientific">Coptotermes formosanus</name>
    <name type="common">Formosan subterranean termite</name>
    <dbReference type="NCBI Taxonomy" id="36987"/>
    <lineage>
        <taxon>Eukaryota</taxon>
        <taxon>Metazoa</taxon>
        <taxon>Ecdysozoa</taxon>
        <taxon>Arthropoda</taxon>
        <taxon>Hexapoda</taxon>
        <taxon>Insecta</taxon>
        <taxon>Pterygota</taxon>
        <taxon>Neoptera</taxon>
        <taxon>Polyneoptera</taxon>
        <taxon>Dictyoptera</taxon>
        <taxon>Blattodea</taxon>
        <taxon>Blattoidea</taxon>
        <taxon>Termitoidae</taxon>
        <taxon>Rhinotermitidae</taxon>
        <taxon>Coptotermes</taxon>
    </lineage>
</organism>
<evidence type="ECO:0000256" key="1">
    <source>
        <dbReference type="ARBA" id="ARBA00004123"/>
    </source>
</evidence>
<dbReference type="InterPro" id="IPR004000">
    <property type="entry name" value="Actin"/>
</dbReference>
<accession>A0A6L2PGY4</accession>
<gene>
    <name evidence="14" type="ORF">Cfor_12396</name>
    <name evidence="13" type="ORF">Cfor_12496</name>
</gene>
<dbReference type="SMART" id="SM00268">
    <property type="entry name" value="ACTIN"/>
    <property type="match status" value="1"/>
</dbReference>
<dbReference type="Gene3D" id="3.30.420.40">
    <property type="match status" value="2"/>
</dbReference>
<dbReference type="InterPro" id="IPR043129">
    <property type="entry name" value="ATPase_NBD"/>
</dbReference>
<dbReference type="EMBL" id="BLKM01002585">
    <property type="protein sequence ID" value="GFG40737.1"/>
    <property type="molecule type" value="Genomic_DNA"/>
</dbReference>
<protein>
    <recommendedName>
        <fullName evidence="3">Actin-related protein 8</fullName>
    </recommendedName>
</protein>
<dbReference type="EMBL" id="BLKM01004581">
    <property type="protein sequence ID" value="GFG31819.1"/>
    <property type="molecule type" value="Genomic_DNA"/>
</dbReference>
<keyword evidence="6" id="KW-0067">ATP-binding</keyword>
<dbReference type="GO" id="GO:0005524">
    <property type="term" value="F:ATP binding"/>
    <property type="evidence" value="ECO:0007669"/>
    <property type="project" value="UniProtKB-KW"/>
</dbReference>
<keyword evidence="15" id="KW-1185">Reference proteome</keyword>
<dbReference type="CDD" id="cd10206">
    <property type="entry name" value="ASKHA_NBD_Arp8-like"/>
    <property type="match status" value="1"/>
</dbReference>
<evidence type="ECO:0000256" key="8">
    <source>
        <dbReference type="ARBA" id="ARBA00023163"/>
    </source>
</evidence>
<evidence type="ECO:0000313" key="15">
    <source>
        <dbReference type="Proteomes" id="UP000502823"/>
    </source>
</evidence>
<keyword evidence="7" id="KW-0805">Transcription regulation</keyword>
<evidence type="ECO:0000313" key="13">
    <source>
        <dbReference type="EMBL" id="GFG31819.1"/>
    </source>
</evidence>
<proteinExistence type="inferred from homology"/>
<comment type="caution">
    <text evidence="13">The sequence shown here is derived from an EMBL/GenBank/DDBJ whole genome shotgun (WGS) entry which is preliminary data.</text>
</comment>
<dbReference type="Pfam" id="PF00022">
    <property type="entry name" value="Actin"/>
    <property type="match status" value="1"/>
</dbReference>
<dbReference type="Gene3D" id="3.90.640.10">
    <property type="entry name" value="Actin, Chain A, domain 4"/>
    <property type="match status" value="1"/>
</dbReference>
<evidence type="ECO:0000256" key="12">
    <source>
        <dbReference type="ARBA" id="ARBA00025560"/>
    </source>
</evidence>
<evidence type="ECO:0000256" key="10">
    <source>
        <dbReference type="ARBA" id="ARBA00023204"/>
    </source>
</evidence>
<evidence type="ECO:0000256" key="2">
    <source>
        <dbReference type="ARBA" id="ARBA00007720"/>
    </source>
</evidence>
<dbReference type="PANTHER" id="PTHR11937">
    <property type="entry name" value="ACTIN"/>
    <property type="match status" value="1"/>
</dbReference>
<keyword evidence="9" id="KW-0233">DNA recombination</keyword>
<evidence type="ECO:0000256" key="4">
    <source>
        <dbReference type="ARBA" id="ARBA00022741"/>
    </source>
</evidence>